<proteinExistence type="predicted"/>
<accession>A0A2G6E1R2</accession>
<gene>
    <name evidence="1" type="ORF">CSB45_13150</name>
</gene>
<dbReference type="AlphaFoldDB" id="A0A2G6E1R2"/>
<evidence type="ECO:0000313" key="2">
    <source>
        <dbReference type="Proteomes" id="UP000229740"/>
    </source>
</evidence>
<organism evidence="1 2">
    <name type="scientific">candidate division KSB3 bacterium</name>
    <dbReference type="NCBI Taxonomy" id="2044937"/>
    <lineage>
        <taxon>Bacteria</taxon>
        <taxon>candidate division KSB3</taxon>
    </lineage>
</organism>
<name>A0A2G6E1R2_9BACT</name>
<protein>
    <submittedName>
        <fullName evidence="1">Uncharacterized protein</fullName>
    </submittedName>
</protein>
<reference evidence="1 2" key="1">
    <citation type="submission" date="2017-10" db="EMBL/GenBank/DDBJ databases">
        <title>Novel microbial diversity and functional potential in the marine mammal oral microbiome.</title>
        <authorList>
            <person name="Dudek N.K."/>
            <person name="Sun C.L."/>
            <person name="Burstein D."/>
            <person name="Kantor R.S."/>
            <person name="Aliaga Goltsman D.S."/>
            <person name="Bik E.M."/>
            <person name="Thomas B.C."/>
            <person name="Banfield J.F."/>
            <person name="Relman D.A."/>
        </authorList>
    </citation>
    <scope>NUCLEOTIDE SEQUENCE [LARGE SCALE GENOMIC DNA]</scope>
    <source>
        <strain evidence="1">DOLZORAL124_49_17</strain>
    </source>
</reference>
<comment type="caution">
    <text evidence="1">The sequence shown here is derived from an EMBL/GenBank/DDBJ whole genome shotgun (WGS) entry which is preliminary data.</text>
</comment>
<dbReference type="EMBL" id="PDPS01000039">
    <property type="protein sequence ID" value="PID56043.1"/>
    <property type="molecule type" value="Genomic_DNA"/>
</dbReference>
<evidence type="ECO:0000313" key="1">
    <source>
        <dbReference type="EMBL" id="PID56043.1"/>
    </source>
</evidence>
<sequence>MISGVRSAKGALWNLHYFAYKGHQKRLAVLRLWKIITLRYTPVFHTSAFRQAEQLMSRNVHEVLELLDLQSVRHEPAAGMNPHESEQLVNIIRDIHEQYQLAIFLIDFVNRMDAQGWRYATR</sequence>
<dbReference type="Proteomes" id="UP000229740">
    <property type="component" value="Unassembled WGS sequence"/>
</dbReference>